<accession>A0AAV5NVE0</accession>
<reference evidence="2" key="1">
    <citation type="journal article" date="2019" name="Int. J. Syst. Evol. Microbiol.">
        <title>The Global Catalogue of Microorganisms (GCM) 10K type strain sequencing project: providing services to taxonomists for standard genome sequencing and annotation.</title>
        <authorList>
            <consortium name="The Broad Institute Genomics Platform"/>
            <consortium name="The Broad Institute Genome Sequencing Center for Infectious Disease"/>
            <person name="Wu L."/>
            <person name="Ma J."/>
        </authorList>
    </citation>
    <scope>NUCLEOTIDE SEQUENCE [LARGE SCALE GENOMIC DNA]</scope>
    <source>
        <strain evidence="2">NBRC 15640</strain>
    </source>
</reference>
<dbReference type="RefSeq" id="WP_126610160.1">
    <property type="nucleotide sequence ID" value="NZ_AP025145.1"/>
</dbReference>
<protein>
    <submittedName>
        <fullName evidence="1">Uncharacterized protein</fullName>
    </submittedName>
</protein>
<dbReference type="EMBL" id="BSNX01000055">
    <property type="protein sequence ID" value="GLQ74239.1"/>
    <property type="molecule type" value="Genomic_DNA"/>
</dbReference>
<evidence type="ECO:0000313" key="2">
    <source>
        <dbReference type="Proteomes" id="UP001156690"/>
    </source>
</evidence>
<dbReference type="Proteomes" id="UP001156690">
    <property type="component" value="Unassembled WGS sequence"/>
</dbReference>
<sequence>MKYKGIIINYSSFPTQIESFPASYEKRDNAPLVVASTKMKIIFKEVEELNACLEELLASDERLLSIPNSEAMYDWQQMIVMGNEIRFGVVWYNEEFFENKKDIYIDPMHSRMLQKFGVSSEDYEVNHYKLVA</sequence>
<dbReference type="AlphaFoldDB" id="A0AAV5NVE0"/>
<proteinExistence type="predicted"/>
<evidence type="ECO:0000313" key="1">
    <source>
        <dbReference type="EMBL" id="GLQ74239.1"/>
    </source>
</evidence>
<comment type="caution">
    <text evidence="1">The sequence shown here is derived from an EMBL/GenBank/DDBJ whole genome shotgun (WGS) entry which is preliminary data.</text>
</comment>
<organism evidence="1 2">
    <name type="scientific">Vibrio penaeicida</name>
    <dbReference type="NCBI Taxonomy" id="104609"/>
    <lineage>
        <taxon>Bacteria</taxon>
        <taxon>Pseudomonadati</taxon>
        <taxon>Pseudomonadota</taxon>
        <taxon>Gammaproteobacteria</taxon>
        <taxon>Vibrionales</taxon>
        <taxon>Vibrionaceae</taxon>
        <taxon>Vibrio</taxon>
    </lineage>
</organism>
<gene>
    <name evidence="1" type="ORF">GCM10007932_36000</name>
</gene>
<keyword evidence="2" id="KW-1185">Reference proteome</keyword>
<name>A0AAV5NVE0_9VIBR</name>